<dbReference type="Gene3D" id="1.10.10.10">
    <property type="entry name" value="Winged helix-like DNA-binding domain superfamily/Winged helix DNA-binding domain"/>
    <property type="match status" value="1"/>
</dbReference>
<keyword evidence="2" id="KW-0805">Transcription regulation</keyword>
<dbReference type="Gene3D" id="3.40.190.10">
    <property type="entry name" value="Periplasmic binding protein-like II"/>
    <property type="match status" value="2"/>
</dbReference>
<dbReference type="InterPro" id="IPR036388">
    <property type="entry name" value="WH-like_DNA-bd_sf"/>
</dbReference>
<dbReference type="EMBL" id="CP042301">
    <property type="protein sequence ID" value="QDZ02588.1"/>
    <property type="molecule type" value="Genomic_DNA"/>
</dbReference>
<evidence type="ECO:0000256" key="1">
    <source>
        <dbReference type="ARBA" id="ARBA00009437"/>
    </source>
</evidence>
<evidence type="ECO:0000313" key="7">
    <source>
        <dbReference type="Proteomes" id="UP000321389"/>
    </source>
</evidence>
<dbReference type="GO" id="GO:0006351">
    <property type="term" value="P:DNA-templated transcription"/>
    <property type="evidence" value="ECO:0007669"/>
    <property type="project" value="TreeGrafter"/>
</dbReference>
<protein>
    <submittedName>
        <fullName evidence="6">LysR family transcriptional regulator</fullName>
    </submittedName>
</protein>
<dbReference type="InterPro" id="IPR036390">
    <property type="entry name" value="WH_DNA-bd_sf"/>
</dbReference>
<dbReference type="GO" id="GO:0003700">
    <property type="term" value="F:DNA-binding transcription factor activity"/>
    <property type="evidence" value="ECO:0007669"/>
    <property type="project" value="InterPro"/>
</dbReference>
<evidence type="ECO:0000256" key="4">
    <source>
        <dbReference type="ARBA" id="ARBA00023163"/>
    </source>
</evidence>
<dbReference type="KEGG" id="niy:FQ775_20655"/>
<comment type="similarity">
    <text evidence="1">Belongs to the LysR transcriptional regulatory family.</text>
</comment>
<proteinExistence type="inferred from homology"/>
<dbReference type="OrthoDB" id="9793571at2"/>
<dbReference type="PANTHER" id="PTHR30537:SF74">
    <property type="entry name" value="HTH-TYPE TRANSCRIPTIONAL REGULATOR TRPI"/>
    <property type="match status" value="1"/>
</dbReference>
<evidence type="ECO:0000256" key="2">
    <source>
        <dbReference type="ARBA" id="ARBA00023015"/>
    </source>
</evidence>
<evidence type="ECO:0000313" key="6">
    <source>
        <dbReference type="EMBL" id="QDZ02588.1"/>
    </source>
</evidence>
<dbReference type="SUPFAM" id="SSF46785">
    <property type="entry name" value="Winged helix' DNA-binding domain"/>
    <property type="match status" value="1"/>
</dbReference>
<gene>
    <name evidence="6" type="ORF">FQ775_20655</name>
</gene>
<keyword evidence="7" id="KW-1185">Reference proteome</keyword>
<dbReference type="PANTHER" id="PTHR30537">
    <property type="entry name" value="HTH-TYPE TRANSCRIPTIONAL REGULATOR"/>
    <property type="match status" value="1"/>
</dbReference>
<dbReference type="PRINTS" id="PR00039">
    <property type="entry name" value="HTHLYSR"/>
</dbReference>
<dbReference type="SUPFAM" id="SSF53850">
    <property type="entry name" value="Periplasmic binding protein-like II"/>
    <property type="match status" value="1"/>
</dbReference>
<dbReference type="Proteomes" id="UP000321389">
    <property type="component" value="Chromosome"/>
</dbReference>
<accession>A0A5B8L4Y1</accession>
<dbReference type="InterPro" id="IPR000847">
    <property type="entry name" value="LysR_HTH_N"/>
</dbReference>
<reference evidence="6" key="1">
    <citation type="submission" date="2020-04" db="EMBL/GenBank/DDBJ databases">
        <title>Nitratireductor sp. nov. isolated from mangrove soil.</title>
        <authorList>
            <person name="Ye Y."/>
        </authorList>
    </citation>
    <scope>NUCLEOTIDE SEQUENCE</scope>
    <source>
        <strain evidence="6">SY7</strain>
    </source>
</reference>
<evidence type="ECO:0000259" key="5">
    <source>
        <dbReference type="PROSITE" id="PS50931"/>
    </source>
</evidence>
<keyword evidence="4" id="KW-0804">Transcription</keyword>
<dbReference type="GO" id="GO:0043565">
    <property type="term" value="F:sequence-specific DNA binding"/>
    <property type="evidence" value="ECO:0007669"/>
    <property type="project" value="TreeGrafter"/>
</dbReference>
<sequence length="302" mass="32846">MDRLPTLRLLTIFDAVHRLGSMQLAAAELNVTRPAVSQAIRALEEQVGVVLMDRSVKPSVPTEAGERLAQATRSGLRQIGDMIEEIRFSAGVAGRQVTVSCTLGMATHWLMPRLGSFYARNQEIMVNVQAPPTDMPAFAAGIDIALRYGAQAWTDGWTEKLFDERVCPVGRPEVIERLGTLRELAAATLVHVRAPRSHGWAGWTDYLAAKGLGRPRGPAQLFDNYVQAVQAALDGRGVMLGWRSITEALVAEGRLAALPGGECDFGTAYWASCAPESRQKPAAAAFMEWICEEARNWTTGDG</sequence>
<organism evidence="6 7">
    <name type="scientific">Nitratireductor mangrovi</name>
    <dbReference type="NCBI Taxonomy" id="2599600"/>
    <lineage>
        <taxon>Bacteria</taxon>
        <taxon>Pseudomonadati</taxon>
        <taxon>Pseudomonadota</taxon>
        <taxon>Alphaproteobacteria</taxon>
        <taxon>Hyphomicrobiales</taxon>
        <taxon>Phyllobacteriaceae</taxon>
        <taxon>Nitratireductor</taxon>
    </lineage>
</organism>
<feature type="domain" description="HTH lysR-type" evidence="5">
    <location>
        <begin position="5"/>
        <end position="62"/>
    </location>
</feature>
<evidence type="ECO:0000256" key="3">
    <source>
        <dbReference type="ARBA" id="ARBA00023125"/>
    </source>
</evidence>
<dbReference type="Pfam" id="PF03466">
    <property type="entry name" value="LysR_substrate"/>
    <property type="match status" value="1"/>
</dbReference>
<dbReference type="InterPro" id="IPR058163">
    <property type="entry name" value="LysR-type_TF_proteobact-type"/>
</dbReference>
<dbReference type="PROSITE" id="PS50931">
    <property type="entry name" value="HTH_LYSR"/>
    <property type="match status" value="1"/>
</dbReference>
<dbReference type="RefSeq" id="WP_146301224.1">
    <property type="nucleotide sequence ID" value="NZ_CP042301.2"/>
</dbReference>
<name>A0A5B8L4Y1_9HYPH</name>
<keyword evidence="3" id="KW-0238">DNA-binding</keyword>
<dbReference type="Pfam" id="PF00126">
    <property type="entry name" value="HTH_1"/>
    <property type="match status" value="1"/>
</dbReference>
<dbReference type="AlphaFoldDB" id="A0A5B8L4Y1"/>
<dbReference type="InterPro" id="IPR005119">
    <property type="entry name" value="LysR_subst-bd"/>
</dbReference>